<evidence type="ECO:0000256" key="2">
    <source>
        <dbReference type="SAM" id="SignalP"/>
    </source>
</evidence>
<dbReference type="RefSeq" id="WP_163909534.1">
    <property type="nucleotide sequence ID" value="NZ_JAAAXX010000001.1"/>
</dbReference>
<organism evidence="3 4">
    <name type="scientific">Pseudomonas frederiksbergensis</name>
    <dbReference type="NCBI Taxonomy" id="104087"/>
    <lineage>
        <taxon>Bacteria</taxon>
        <taxon>Pseudomonadati</taxon>
        <taxon>Pseudomonadota</taxon>
        <taxon>Gammaproteobacteria</taxon>
        <taxon>Pseudomonadales</taxon>
        <taxon>Pseudomonadaceae</taxon>
        <taxon>Pseudomonas</taxon>
    </lineage>
</organism>
<evidence type="ECO:0000313" key="3">
    <source>
        <dbReference type="EMBL" id="KAF2394272.1"/>
    </source>
</evidence>
<feature type="signal peptide" evidence="2">
    <location>
        <begin position="1"/>
        <end position="18"/>
    </location>
</feature>
<keyword evidence="1" id="KW-0812">Transmembrane</keyword>
<comment type="caution">
    <text evidence="3">The sequence shown here is derived from an EMBL/GenBank/DDBJ whole genome shotgun (WGS) entry which is preliminary data.</text>
</comment>
<name>A0A6L5C295_9PSED</name>
<keyword evidence="2" id="KW-0732">Signal</keyword>
<feature type="chain" id="PRO_5026718380" description="DUF4760 domain-containing protein" evidence="2">
    <location>
        <begin position="19"/>
        <end position="219"/>
    </location>
</feature>
<keyword evidence="1" id="KW-0472">Membrane</keyword>
<dbReference type="EMBL" id="JAAAXX010000001">
    <property type="protein sequence ID" value="KAF2394272.1"/>
    <property type="molecule type" value="Genomic_DNA"/>
</dbReference>
<evidence type="ECO:0000256" key="1">
    <source>
        <dbReference type="SAM" id="Phobius"/>
    </source>
</evidence>
<dbReference type="AlphaFoldDB" id="A0A6L5C295"/>
<proteinExistence type="predicted"/>
<dbReference type="Proteomes" id="UP000475265">
    <property type="component" value="Unassembled WGS sequence"/>
</dbReference>
<reference evidence="3 4" key="1">
    <citation type="submission" date="2019-12" db="EMBL/GenBank/DDBJ databases">
        <title>Endophytic bacteria associated with Panax ginseng seedlings.</title>
        <authorList>
            <person name="Park J.M."/>
            <person name="Shin R."/>
            <person name="Jo S.H."/>
        </authorList>
    </citation>
    <scope>NUCLEOTIDE SEQUENCE [LARGE SCALE GENOMIC DNA]</scope>
    <source>
        <strain evidence="3 4">PgKB32</strain>
    </source>
</reference>
<keyword evidence="1" id="KW-1133">Transmembrane helix</keyword>
<accession>A0A6L5C295</accession>
<evidence type="ECO:0000313" key="4">
    <source>
        <dbReference type="Proteomes" id="UP000475265"/>
    </source>
</evidence>
<protein>
    <recommendedName>
        <fullName evidence="5">DUF4760 domain-containing protein</fullName>
    </recommendedName>
</protein>
<sequence>MRNFRFAFLAFIAVSAVAAVSYFLSMHAGGSARISSNTQDWGGFGSYIGGILAPAASLLAGYMVYKSFASNAYQQKLLLARESLSRLDVELEKKLQTPFNNICFGDEYYGRPLRDVVDALSNNVITTTEVSSKLILSLLHNIAILANSIRYYIGLLGGLPSAEKDNHWLGELEKIYWIEKYSAVCSRMVRIVGQSAFENKVSTEQLRSFKLILGGEYGL</sequence>
<evidence type="ECO:0008006" key="5">
    <source>
        <dbReference type="Google" id="ProtNLM"/>
    </source>
</evidence>
<feature type="transmembrane region" description="Helical" evidence="1">
    <location>
        <begin position="43"/>
        <end position="65"/>
    </location>
</feature>
<gene>
    <name evidence="3" type="ORF">FX983_02253</name>
</gene>